<dbReference type="InterPro" id="IPR001054">
    <property type="entry name" value="A/G_cyclase"/>
</dbReference>
<dbReference type="Proteomes" id="UP000241158">
    <property type="component" value="Unassembled WGS sequence"/>
</dbReference>
<proteinExistence type="predicted"/>
<keyword evidence="5" id="KW-1185">Reference proteome</keyword>
<name>A0A2P7AS95_9HYPH</name>
<dbReference type="PANTHER" id="PTHR43081:SF19">
    <property type="entry name" value="PH-SENSITIVE ADENYLATE CYCLASE RV1264"/>
    <property type="match status" value="1"/>
</dbReference>
<dbReference type="AlphaFoldDB" id="A0A2P7AS95"/>
<dbReference type="InterPro" id="IPR019734">
    <property type="entry name" value="TPR_rpt"/>
</dbReference>
<dbReference type="InterPro" id="IPR050697">
    <property type="entry name" value="Adenylyl/Guanylyl_Cyclase_3/4"/>
</dbReference>
<evidence type="ECO:0000259" key="3">
    <source>
        <dbReference type="PROSITE" id="PS50125"/>
    </source>
</evidence>
<dbReference type="Gene3D" id="1.25.40.10">
    <property type="entry name" value="Tetratricopeptide repeat domain"/>
    <property type="match status" value="1"/>
</dbReference>
<dbReference type="GO" id="GO:0035556">
    <property type="term" value="P:intracellular signal transduction"/>
    <property type="evidence" value="ECO:0007669"/>
    <property type="project" value="InterPro"/>
</dbReference>
<evidence type="ECO:0000313" key="4">
    <source>
        <dbReference type="EMBL" id="PSH57098.1"/>
    </source>
</evidence>
<dbReference type="InterPro" id="IPR011990">
    <property type="entry name" value="TPR-like_helical_dom_sf"/>
</dbReference>
<keyword evidence="2" id="KW-0812">Transmembrane</keyword>
<dbReference type="Gene3D" id="3.40.50.10070">
    <property type="entry name" value="TolB, N-terminal domain"/>
    <property type="match status" value="1"/>
</dbReference>
<reference evidence="5" key="1">
    <citation type="submission" date="2017-11" db="EMBL/GenBank/DDBJ databases">
        <authorList>
            <person name="Kuznetsova I."/>
            <person name="Sazanova A."/>
            <person name="Chirak E."/>
            <person name="Safronova V."/>
            <person name="Willems A."/>
        </authorList>
    </citation>
    <scope>NUCLEOTIDE SEQUENCE [LARGE SCALE GENOMIC DNA]</scope>
    <source>
        <strain evidence="5">PEPV15</strain>
    </source>
</reference>
<dbReference type="PROSITE" id="PS50125">
    <property type="entry name" value="GUANYLATE_CYCLASE_2"/>
    <property type="match status" value="1"/>
</dbReference>
<dbReference type="InterPro" id="IPR029787">
    <property type="entry name" value="Nucleotide_cyclase"/>
</dbReference>
<dbReference type="SUPFAM" id="SSF48452">
    <property type="entry name" value="TPR-like"/>
    <property type="match status" value="1"/>
</dbReference>
<keyword evidence="2" id="KW-1133">Transmembrane helix</keyword>
<sequence>MEKDEQGTFERLRSGRKELFEPEIARHHGRIFKLMGDGLLAEFGSVVDAVECAVSLQRGLAERNVNISEDRRIKVRIGINLGEVIVEGDDCYGDGVNIAARLEQLADPGGICVSAKVAREVEKTLSFGFEEMGEQKVKNITEPIQTFRVKFDGIPLPLRRSGKKIKFWPAAMGSLFALMIAGGGAWYALQPPKAHASEPSIAVLPFANMSGDPAQNYFGAGIAEDIITMLSSFPSLRVVSRTSSFVYDKPVKVQQVGDDLKVNYVIEGSVRRAGDKVRVTAQLINASTGEHVWANRYDEESGDVAALQNNVANKIYDTLAGLSGKIRKQEEADAWTKSAPSLEEYDYYLRGHQLFFQITKEGNEKARAVWQEGLNKFPDSTLLRTKIAFTYIRDVYWESTDDPWGVTEKAWKLGTEAQATEHKSRLETLLSHWVMVPLYQLHEGDFERSVVEAMTAGDLVPYDAFARTDLGSYLVNAGKYDLALQWLEDSIRRDPTPQDFAYGALGIAYYFADRPSDSLTALKKMKEPWKTSLAVAYVRLGMLEEARAIMATFRKDNPNWTIEKEALWPTTKKPQYAEPFLKTYLADLTVAGLPMK</sequence>
<dbReference type="EMBL" id="PGGN01000003">
    <property type="protein sequence ID" value="PSH57098.1"/>
    <property type="molecule type" value="Genomic_DNA"/>
</dbReference>
<dbReference type="SUPFAM" id="SSF55073">
    <property type="entry name" value="Nucleotide cyclase"/>
    <property type="match status" value="1"/>
</dbReference>
<gene>
    <name evidence="4" type="ORF">CU100_17690</name>
</gene>
<keyword evidence="1" id="KW-0802">TPR repeat</keyword>
<dbReference type="PANTHER" id="PTHR43081">
    <property type="entry name" value="ADENYLATE CYCLASE, TERMINAL-DIFFERENTIATION SPECIFIC-RELATED"/>
    <property type="match status" value="1"/>
</dbReference>
<dbReference type="PROSITE" id="PS50005">
    <property type="entry name" value="TPR"/>
    <property type="match status" value="1"/>
</dbReference>
<feature type="repeat" description="TPR" evidence="1">
    <location>
        <begin position="464"/>
        <end position="497"/>
    </location>
</feature>
<dbReference type="Gene3D" id="3.30.70.1230">
    <property type="entry name" value="Nucleotide cyclase"/>
    <property type="match status" value="1"/>
</dbReference>
<protein>
    <submittedName>
        <fullName evidence="4">Adenylate/guanylate cyclase domain-containing protein</fullName>
    </submittedName>
</protein>
<evidence type="ECO:0000313" key="5">
    <source>
        <dbReference type="Proteomes" id="UP000241158"/>
    </source>
</evidence>
<dbReference type="GO" id="GO:0006171">
    <property type="term" value="P:cAMP biosynthetic process"/>
    <property type="evidence" value="ECO:0007669"/>
    <property type="project" value="TreeGrafter"/>
</dbReference>
<dbReference type="RefSeq" id="WP_106717864.1">
    <property type="nucleotide sequence ID" value="NZ_JACHXT010000003.1"/>
</dbReference>
<keyword evidence="2" id="KW-0472">Membrane</keyword>
<comment type="caution">
    <text evidence="4">The sequence shown here is derived from an EMBL/GenBank/DDBJ whole genome shotgun (WGS) entry which is preliminary data.</text>
</comment>
<accession>A0A2P7AS95</accession>
<organism evidence="4 5">
    <name type="scientific">Phyllobacterium endophyticum</name>
    <dbReference type="NCBI Taxonomy" id="1149773"/>
    <lineage>
        <taxon>Bacteria</taxon>
        <taxon>Pseudomonadati</taxon>
        <taxon>Pseudomonadota</taxon>
        <taxon>Alphaproteobacteria</taxon>
        <taxon>Hyphomicrobiales</taxon>
        <taxon>Phyllobacteriaceae</taxon>
        <taxon>Phyllobacterium</taxon>
    </lineage>
</organism>
<dbReference type="GO" id="GO:0004016">
    <property type="term" value="F:adenylate cyclase activity"/>
    <property type="evidence" value="ECO:0007669"/>
    <property type="project" value="UniProtKB-ARBA"/>
</dbReference>
<dbReference type="CDD" id="cd07302">
    <property type="entry name" value="CHD"/>
    <property type="match status" value="1"/>
</dbReference>
<feature type="transmembrane region" description="Helical" evidence="2">
    <location>
        <begin position="167"/>
        <end position="189"/>
    </location>
</feature>
<evidence type="ECO:0000256" key="1">
    <source>
        <dbReference type="PROSITE-ProRule" id="PRU00339"/>
    </source>
</evidence>
<dbReference type="OrthoDB" id="9807521at2"/>
<feature type="domain" description="Guanylate cyclase" evidence="3">
    <location>
        <begin position="20"/>
        <end position="103"/>
    </location>
</feature>
<dbReference type="Pfam" id="PF00211">
    <property type="entry name" value="Guanylate_cyc"/>
    <property type="match status" value="1"/>
</dbReference>
<dbReference type="SUPFAM" id="SSF52964">
    <property type="entry name" value="TolB, N-terminal domain"/>
    <property type="match status" value="1"/>
</dbReference>
<evidence type="ECO:0000256" key="2">
    <source>
        <dbReference type="SAM" id="Phobius"/>
    </source>
</evidence>